<keyword evidence="1" id="KW-0547">Nucleotide-binding</keyword>
<proteinExistence type="predicted"/>
<protein>
    <submittedName>
        <fullName evidence="1">3'-5' RNA helicase ythdc2</fullName>
    </submittedName>
</protein>
<reference evidence="1 2" key="1">
    <citation type="submission" date="2024-11" db="EMBL/GenBank/DDBJ databases">
        <title>Adaptive evolution of stress response genes in parasites aligns with host niche diversity.</title>
        <authorList>
            <person name="Hahn C."/>
            <person name="Resl P."/>
        </authorList>
    </citation>
    <scope>NUCLEOTIDE SEQUENCE [LARGE SCALE GENOMIC DNA]</scope>
    <source>
        <strain evidence="1">EGGRZ-B1_66</strain>
        <tissue evidence="1">Body</tissue>
    </source>
</reference>
<dbReference type="InterPro" id="IPR027417">
    <property type="entry name" value="P-loop_NTPase"/>
</dbReference>
<keyword evidence="1" id="KW-0067">ATP-binding</keyword>
<organism evidence="1 2">
    <name type="scientific">Cichlidogyrus casuarinus</name>
    <dbReference type="NCBI Taxonomy" id="1844966"/>
    <lineage>
        <taxon>Eukaryota</taxon>
        <taxon>Metazoa</taxon>
        <taxon>Spiralia</taxon>
        <taxon>Lophotrochozoa</taxon>
        <taxon>Platyhelminthes</taxon>
        <taxon>Monogenea</taxon>
        <taxon>Monopisthocotylea</taxon>
        <taxon>Dactylogyridea</taxon>
        <taxon>Ancyrocephalidae</taxon>
        <taxon>Cichlidogyrus</taxon>
    </lineage>
</organism>
<dbReference type="Proteomes" id="UP001626550">
    <property type="component" value="Unassembled WGS sequence"/>
</dbReference>
<dbReference type="PANTHER" id="PTHR18934:SF213">
    <property type="entry name" value="3'-5' RNA HELICASE YTHDC2"/>
    <property type="match status" value="1"/>
</dbReference>
<dbReference type="Gene3D" id="1.20.120.1080">
    <property type="match status" value="1"/>
</dbReference>
<gene>
    <name evidence="1" type="primary">YTHDC2_2</name>
    <name evidence="1" type="ORF">Ciccas_002511</name>
</gene>
<name>A0ABD2QHE3_9PLAT</name>
<accession>A0ABD2QHE3</accession>
<dbReference type="Gene3D" id="3.40.50.300">
    <property type="entry name" value="P-loop containing nucleotide triphosphate hydrolases"/>
    <property type="match status" value="2"/>
</dbReference>
<sequence length="823" mass="92957">MAPKTVHLSNMSSTISENRRELSVFMREHAINQKDKDCLSLLYAKSYLDAIRMERQRSATGRLMGAVPHVPTHVHAPNKFQLAHLPCKLDSLARVTIIRGHPGLNSSDLLIRSLIAHHSENGEKCRIICAQPNRLIAHTKAEFLATERNEQVGQAIGYQIRLESKVSPRTVLTFCTYRVLLRTMYADIGVLSGTSHVILDGLHDQLFHAATHKDMTCFENPDLFNIATVLSTLPECIRKFPQLKFILIANCNNSHPLVEVPRSLVAVDPTIYTVDAPIQDIKVVHLEQVLTWLNYWNTEMAQVESVIAKDQCHIAAMSRWLLQREERWKPEEFQSNPSGNNAALAHVDRLIEVIWYHNPRSEQENKLKNANSLLHCILSGWCRLDHQHSTSGLTALMVYAATGFSAQAEALLLHGSNPFIRFFLPVSLLKLSPYYEEHFPEQLSDVQHIGCSAYDFARIFNQPKCALIIKLHMTISYQNHIIENYEASLLRYRRVFPNPVLRFQKALPELLHEHASSESDKSWIPYLISRQIKNLPDTLVDINLILCLLEKIHTSLPPGNILLFLPCIESLITVRDSILSSLPLMARLQSEYSVPFDLRLDLAVQRSSPSTEYSDWNLGLIVFSIDLATSFVETAFALQDVAYVIDSGLNFRKRMNSFTGVQSGCYRWINSSSALFRRDKISIGMRGICFRLYSSVRSNLLGDDLGELDHSALALLSRYLAPPGKPADHFLRLTGCPIPTEKVLDTFNMLKAADIVNDFFELTELGYHICDLPIKPAYGKMVLVSITLKCLDPILTIACILNHTEPCSFLILEAPVKVKPKGS</sequence>
<dbReference type="PANTHER" id="PTHR18934">
    <property type="entry name" value="ATP-DEPENDENT RNA HELICASE"/>
    <property type="match status" value="1"/>
</dbReference>
<keyword evidence="1" id="KW-0347">Helicase</keyword>
<dbReference type="Pfam" id="PF21010">
    <property type="entry name" value="HA2_C"/>
    <property type="match status" value="1"/>
</dbReference>
<dbReference type="GO" id="GO:0004386">
    <property type="term" value="F:helicase activity"/>
    <property type="evidence" value="ECO:0007669"/>
    <property type="project" value="UniProtKB-KW"/>
</dbReference>
<evidence type="ECO:0000313" key="1">
    <source>
        <dbReference type="EMBL" id="KAL3318823.1"/>
    </source>
</evidence>
<evidence type="ECO:0000313" key="2">
    <source>
        <dbReference type="Proteomes" id="UP001626550"/>
    </source>
</evidence>
<keyword evidence="1" id="KW-0378">Hydrolase</keyword>
<dbReference type="EMBL" id="JBJKFK010000199">
    <property type="protein sequence ID" value="KAL3318823.1"/>
    <property type="molecule type" value="Genomic_DNA"/>
</dbReference>
<keyword evidence="2" id="KW-1185">Reference proteome</keyword>
<dbReference type="SUPFAM" id="SSF52540">
    <property type="entry name" value="P-loop containing nucleoside triphosphate hydrolases"/>
    <property type="match status" value="2"/>
</dbReference>
<dbReference type="AlphaFoldDB" id="A0ABD2QHE3"/>
<comment type="caution">
    <text evidence="1">The sequence shown here is derived from an EMBL/GenBank/DDBJ whole genome shotgun (WGS) entry which is preliminary data.</text>
</comment>